<accession>A0A8I1D966</accession>
<evidence type="ECO:0000256" key="2">
    <source>
        <dbReference type="SAM" id="Phobius"/>
    </source>
</evidence>
<comment type="caution">
    <text evidence="3">The sequence shown here is derived from an EMBL/GenBank/DDBJ whole genome shotgun (WGS) entry which is preliminary data.</text>
</comment>
<reference evidence="3 4" key="1">
    <citation type="submission" date="2020-12" db="EMBL/GenBank/DDBJ databases">
        <title>Draft genome sequence of furan degrading bacterial strain FUR100.</title>
        <authorList>
            <person name="Woiski C."/>
        </authorList>
    </citation>
    <scope>NUCLEOTIDE SEQUENCE [LARGE SCALE GENOMIC DNA]</scope>
    <source>
        <strain evidence="3 4">FUR100</strain>
    </source>
</reference>
<gene>
    <name evidence="3" type="ORF">I3517_17010</name>
</gene>
<evidence type="ECO:0000313" key="3">
    <source>
        <dbReference type="EMBL" id="MBH5144318.1"/>
    </source>
</evidence>
<evidence type="ECO:0000256" key="1">
    <source>
        <dbReference type="SAM" id="MobiDB-lite"/>
    </source>
</evidence>
<feature type="region of interest" description="Disordered" evidence="1">
    <location>
        <begin position="1"/>
        <end position="41"/>
    </location>
</feature>
<keyword evidence="4" id="KW-1185">Reference proteome</keyword>
<dbReference type="RefSeq" id="WP_197941288.1">
    <property type="nucleotide sequence ID" value="NZ_JAECSB010000059.1"/>
</dbReference>
<feature type="transmembrane region" description="Helical" evidence="2">
    <location>
        <begin position="131"/>
        <end position="151"/>
    </location>
</feature>
<feature type="compositionally biased region" description="Basic and acidic residues" evidence="1">
    <location>
        <begin position="27"/>
        <end position="36"/>
    </location>
</feature>
<evidence type="ECO:0008006" key="5">
    <source>
        <dbReference type="Google" id="ProtNLM"/>
    </source>
</evidence>
<keyword evidence="2" id="KW-0472">Membrane</keyword>
<keyword evidence="2" id="KW-0812">Transmembrane</keyword>
<name>A0A8I1D966_RHOER</name>
<evidence type="ECO:0000313" key="4">
    <source>
        <dbReference type="Proteomes" id="UP000627573"/>
    </source>
</evidence>
<feature type="transmembrane region" description="Helical" evidence="2">
    <location>
        <begin position="157"/>
        <end position="178"/>
    </location>
</feature>
<organism evidence="3 4">
    <name type="scientific">Rhodococcus erythropolis</name>
    <name type="common">Arthrobacter picolinophilus</name>
    <dbReference type="NCBI Taxonomy" id="1833"/>
    <lineage>
        <taxon>Bacteria</taxon>
        <taxon>Bacillati</taxon>
        <taxon>Actinomycetota</taxon>
        <taxon>Actinomycetes</taxon>
        <taxon>Mycobacteriales</taxon>
        <taxon>Nocardiaceae</taxon>
        <taxon>Rhodococcus</taxon>
        <taxon>Rhodococcus erythropolis group</taxon>
    </lineage>
</organism>
<dbReference type="Proteomes" id="UP000627573">
    <property type="component" value="Unassembled WGS sequence"/>
</dbReference>
<dbReference type="InterPro" id="IPR046291">
    <property type="entry name" value="DUF6328"/>
</dbReference>
<sequence length="199" mass="22161">MKRPEPAHFTHRNDYSTPDGGGSHPNAPDDSRWNENERDETETERLDRNWIQLLQELRVVQTGVQILTGFLLTLPFQQHFSDLTYAEKYIYLATLSFSTLATAVLVAPVAMHRLLFRRHALPRLVRDGHRLSLTGLAFLGGALTGVLALTFDVVVNASAGLIAGTLAAVVVLALWVMCPIYQRRGLRPHESGKADTSEF</sequence>
<dbReference type="AlphaFoldDB" id="A0A8I1D966"/>
<protein>
    <recommendedName>
        <fullName evidence="5">Sodium:proton antiporter</fullName>
    </recommendedName>
</protein>
<dbReference type="Pfam" id="PF19853">
    <property type="entry name" value="DUF6328"/>
    <property type="match status" value="1"/>
</dbReference>
<keyword evidence="2" id="KW-1133">Transmembrane helix</keyword>
<feature type="transmembrane region" description="Helical" evidence="2">
    <location>
        <begin position="89"/>
        <end position="110"/>
    </location>
</feature>
<feature type="compositionally biased region" description="Basic and acidic residues" evidence="1">
    <location>
        <begin position="1"/>
        <end position="14"/>
    </location>
</feature>
<feature type="transmembrane region" description="Helical" evidence="2">
    <location>
        <begin position="57"/>
        <end position="77"/>
    </location>
</feature>
<proteinExistence type="predicted"/>
<dbReference type="EMBL" id="JAECSB010000059">
    <property type="protein sequence ID" value="MBH5144318.1"/>
    <property type="molecule type" value="Genomic_DNA"/>
</dbReference>